<evidence type="ECO:0008006" key="3">
    <source>
        <dbReference type="Google" id="ProtNLM"/>
    </source>
</evidence>
<protein>
    <recommendedName>
        <fullName evidence="3">Ubiquinone biosynthesis protein</fullName>
    </recommendedName>
</protein>
<sequence length="207" mass="23764">MIKFQQLYRAYQLYRQKSEYLGDVAILKADAFDASMTPELAEKMQPVVGYYPNIDLEKLSQLPDGTFGREYARHMRNNHLKPLNVSPELTEIADRNVFALRYAITHDIFHLLLGFDTSYAGEMGVLAFAVAQNYSPQNRLGLLLGRVIYPILAPGQIEQIFANIRKGKELGERAEFLLKYRFEEWWEKSLVEVRFSLGLPEVANLAS</sequence>
<comment type="caution">
    <text evidence="1">The sequence shown here is derived from an EMBL/GenBank/DDBJ whole genome shotgun (WGS) entry which is preliminary data.</text>
</comment>
<dbReference type="EMBL" id="JADEXN010000182">
    <property type="protein sequence ID" value="MBE9041340.1"/>
    <property type="molecule type" value="Genomic_DNA"/>
</dbReference>
<reference evidence="1" key="1">
    <citation type="submission" date="2020-10" db="EMBL/GenBank/DDBJ databases">
        <authorList>
            <person name="Castelo-Branco R."/>
            <person name="Eusebio N."/>
            <person name="Adriana R."/>
            <person name="Vieira A."/>
            <person name="Brugerolle De Fraissinette N."/>
            <person name="Rezende De Castro R."/>
            <person name="Schneider M.P."/>
            <person name="Vasconcelos V."/>
            <person name="Leao P.N."/>
        </authorList>
    </citation>
    <scope>NUCLEOTIDE SEQUENCE</scope>
    <source>
        <strain evidence="1">LEGE 11467</strain>
    </source>
</reference>
<dbReference type="PANTHER" id="PTHR12922:SF7">
    <property type="entry name" value="UBIQUINONE BIOSYNTHESIS PROTEIN COQ4 HOMOLOG, MITOCHONDRIAL"/>
    <property type="match status" value="1"/>
</dbReference>
<name>A0A928W136_9CYAN</name>
<evidence type="ECO:0000313" key="1">
    <source>
        <dbReference type="EMBL" id="MBE9041340.1"/>
    </source>
</evidence>
<organism evidence="1 2">
    <name type="scientific">Zarconia navalis LEGE 11467</name>
    <dbReference type="NCBI Taxonomy" id="1828826"/>
    <lineage>
        <taxon>Bacteria</taxon>
        <taxon>Bacillati</taxon>
        <taxon>Cyanobacteriota</taxon>
        <taxon>Cyanophyceae</taxon>
        <taxon>Oscillatoriophycideae</taxon>
        <taxon>Oscillatoriales</taxon>
        <taxon>Oscillatoriales incertae sedis</taxon>
        <taxon>Zarconia</taxon>
        <taxon>Zarconia navalis</taxon>
    </lineage>
</organism>
<keyword evidence="2" id="KW-1185">Reference proteome</keyword>
<dbReference type="InterPro" id="IPR007715">
    <property type="entry name" value="Coq4"/>
</dbReference>
<dbReference type="RefSeq" id="WP_264321553.1">
    <property type="nucleotide sequence ID" value="NZ_JADEXN010000182.1"/>
</dbReference>
<dbReference type="AlphaFoldDB" id="A0A928W136"/>
<proteinExistence type="predicted"/>
<evidence type="ECO:0000313" key="2">
    <source>
        <dbReference type="Proteomes" id="UP000621799"/>
    </source>
</evidence>
<gene>
    <name evidence="1" type="ORF">IQ235_11165</name>
</gene>
<dbReference type="Pfam" id="PF05019">
    <property type="entry name" value="Coq4"/>
    <property type="match status" value="1"/>
</dbReference>
<dbReference type="PANTHER" id="PTHR12922">
    <property type="entry name" value="UBIQUINONE BIOSYNTHESIS PROTEIN"/>
    <property type="match status" value="1"/>
</dbReference>
<dbReference type="Proteomes" id="UP000621799">
    <property type="component" value="Unassembled WGS sequence"/>
</dbReference>
<accession>A0A928W136</accession>
<dbReference type="GO" id="GO:0006744">
    <property type="term" value="P:ubiquinone biosynthetic process"/>
    <property type="evidence" value="ECO:0007669"/>
    <property type="project" value="InterPro"/>
</dbReference>